<evidence type="ECO:0000313" key="4">
    <source>
        <dbReference type="Proteomes" id="UP000199318"/>
    </source>
</evidence>
<dbReference type="AlphaFoldDB" id="A0A1H9VSX8"/>
<feature type="coiled-coil region" evidence="1">
    <location>
        <begin position="56"/>
        <end position="97"/>
    </location>
</feature>
<proteinExistence type="predicted"/>
<dbReference type="RefSeq" id="WP_093074042.1">
    <property type="nucleotide sequence ID" value="NZ_FOGV01000023.1"/>
</dbReference>
<gene>
    <name evidence="3" type="ORF">SAMN05444126_12333</name>
</gene>
<evidence type="ECO:0000256" key="2">
    <source>
        <dbReference type="SAM" id="Phobius"/>
    </source>
</evidence>
<evidence type="ECO:0000313" key="3">
    <source>
        <dbReference type="EMBL" id="SES24487.1"/>
    </source>
</evidence>
<dbReference type="PANTHER" id="PTHR40027:SF1">
    <property type="entry name" value="CELL DIVISION PROTEIN DIVIC"/>
    <property type="match status" value="1"/>
</dbReference>
<keyword evidence="2" id="KW-1133">Transmembrane helix</keyword>
<feature type="transmembrane region" description="Helical" evidence="2">
    <location>
        <begin position="38"/>
        <end position="57"/>
    </location>
</feature>
<organism evidence="3 4">
    <name type="scientific">Salisediminibacterium halotolerans</name>
    <dbReference type="NCBI Taxonomy" id="517425"/>
    <lineage>
        <taxon>Bacteria</taxon>
        <taxon>Bacillati</taxon>
        <taxon>Bacillota</taxon>
        <taxon>Bacilli</taxon>
        <taxon>Bacillales</taxon>
        <taxon>Bacillaceae</taxon>
        <taxon>Salisediminibacterium</taxon>
    </lineage>
</organism>
<keyword evidence="2" id="KW-0472">Membrane</keyword>
<dbReference type="InterPro" id="IPR007060">
    <property type="entry name" value="FtsL/DivIC"/>
</dbReference>
<accession>A0A1H9VSX8</accession>
<dbReference type="Proteomes" id="UP000199318">
    <property type="component" value="Unassembled WGS sequence"/>
</dbReference>
<dbReference type="GO" id="GO:0051301">
    <property type="term" value="P:cell division"/>
    <property type="evidence" value="ECO:0007669"/>
    <property type="project" value="UniProtKB-KW"/>
</dbReference>
<comment type="caution">
    <text evidence="3">The sequence shown here is derived from an EMBL/GenBank/DDBJ whole genome shotgun (WGS) entry which is preliminary data.</text>
</comment>
<protein>
    <submittedName>
        <fullName evidence="3">Cell division protein DivIC</fullName>
    </submittedName>
</protein>
<keyword evidence="1" id="KW-0175">Coiled coil</keyword>
<keyword evidence="4" id="KW-1185">Reference proteome</keyword>
<name>A0A1H9VSX8_9BACI</name>
<keyword evidence="3" id="KW-0131">Cell cycle</keyword>
<dbReference type="InterPro" id="IPR039076">
    <property type="entry name" value="DivIC"/>
</dbReference>
<keyword evidence="2" id="KW-0812">Transmembrane</keyword>
<dbReference type="PANTHER" id="PTHR40027">
    <property type="entry name" value="CELL DIVISION PROTEIN DIVIC"/>
    <property type="match status" value="1"/>
</dbReference>
<evidence type="ECO:0000256" key="1">
    <source>
        <dbReference type="SAM" id="Coils"/>
    </source>
</evidence>
<dbReference type="OrthoDB" id="2991180at2"/>
<sequence>MDQPGKNRIREWTEELERKRAREEEQRRKRRRGLVRRLSVFGVIMLLFTAASGYTYYDQKQTLNEQERQYNEHRAELAELEEKEEELALEIKRLQEPEYIAEIARRDYFLSNSDETLFQLPRDDSDQD</sequence>
<dbReference type="Pfam" id="PF04977">
    <property type="entry name" value="DivIC"/>
    <property type="match status" value="1"/>
</dbReference>
<dbReference type="STRING" id="1464123.SAMN05444126_12333"/>
<keyword evidence="3" id="KW-0132">Cell division</keyword>
<dbReference type="EMBL" id="FOGV01000023">
    <property type="protein sequence ID" value="SES24487.1"/>
    <property type="molecule type" value="Genomic_DNA"/>
</dbReference>
<reference evidence="4" key="1">
    <citation type="submission" date="2016-10" db="EMBL/GenBank/DDBJ databases">
        <authorList>
            <person name="de Groot N.N."/>
        </authorList>
    </citation>
    <scope>NUCLEOTIDE SEQUENCE [LARGE SCALE GENOMIC DNA]</scope>
    <source>
        <strain evidence="4">10nlg</strain>
    </source>
</reference>